<evidence type="ECO:0000256" key="6">
    <source>
        <dbReference type="SAM" id="MobiDB-lite"/>
    </source>
</evidence>
<dbReference type="InterPro" id="IPR008160">
    <property type="entry name" value="Collagen"/>
</dbReference>
<keyword evidence="5" id="KW-0379">Hydroxylation</keyword>
<dbReference type="InterPro" id="IPR050149">
    <property type="entry name" value="Collagen_superfamily"/>
</dbReference>
<dbReference type="GO" id="GO:0031012">
    <property type="term" value="C:extracellular matrix"/>
    <property type="evidence" value="ECO:0007669"/>
    <property type="project" value="TreeGrafter"/>
</dbReference>
<keyword evidence="4 8" id="KW-0176">Collagen</keyword>
<name>A0A7J7SFB9_PIPKU</name>
<dbReference type="GO" id="GO:0005201">
    <property type="term" value="F:extracellular matrix structural constituent"/>
    <property type="evidence" value="ECO:0007669"/>
    <property type="project" value="InterPro"/>
</dbReference>
<evidence type="ECO:0000256" key="2">
    <source>
        <dbReference type="ARBA" id="ARBA00022525"/>
    </source>
</evidence>
<dbReference type="GO" id="GO:0005615">
    <property type="term" value="C:extracellular space"/>
    <property type="evidence" value="ECO:0007669"/>
    <property type="project" value="TreeGrafter"/>
</dbReference>
<dbReference type="PANTHER" id="PTHR24023:SF1082">
    <property type="entry name" value="COLLAGEN TRIPLE HELIX REPEAT"/>
    <property type="match status" value="1"/>
</dbReference>
<sequence length="657" mass="68986">MAPLACRASLASGVLKENQGSKARRAGPGPRVPRVTKDSWVRWEPLETPDPLAPQALKGPGAAWDQRALQDGWGPKENRDWLATMDTKAPWDPSGLRDQRAKRGSRARTARPRGPPGHLETRALWVTEEIAGSQGTLDILDRRVYPASVEMRASRASPRRLATLPGRESWGCLASSHLGLQGHPGPRGRPGPKGSKGEEGPKGKQGKAGAPGRRGIQGLQGLPGPRGVVGRQGPEGVAGADGLPGRDGRPGQQGEQGADGTPGPMGPAGKRGNPGVAGLPGAQGPPGFKGESGLPGQLGPPGKRGTEGGTGLPGNQGEPGSKGQPGDTGEMGFPGIAGLFGPKGPAGDVGFKGIQGPRGPPGLMGKEGIIGPLGILGPSGRPGPRGDKGSQGNMGLQGPRGPPGPRGRPGPPGPPGRPIHLQQDDLGAAFQTWMDTHGALRAEVSSHPDRLVLDQGGEIFKTLHYLSHLIQSIKTPLGTKENPARVCRDLMDCEQKMADGTYWVDPNLGCSSDTIEVSCNFTHGGQTCLKPITASKVEFAVSRVQMNFLHLLSSEVTQHITIHCLNMTVWQEGPGQAPAKRAVRFRAWNGQIFEAGGQFRPEVSMDGCKVQDGRWQQTLFTFRTQDPQQLPIVSVDNLPPASSGKQYRLEVGPACFL</sequence>
<keyword evidence="3" id="KW-0272">Extracellular matrix</keyword>
<dbReference type="GO" id="GO:0005581">
    <property type="term" value="C:collagen trimer"/>
    <property type="evidence" value="ECO:0007669"/>
    <property type="project" value="UniProtKB-KW"/>
</dbReference>
<dbReference type="SMART" id="SM00038">
    <property type="entry name" value="COLFI"/>
    <property type="match status" value="1"/>
</dbReference>
<dbReference type="AlphaFoldDB" id="A0A7J7SFB9"/>
<feature type="compositionally biased region" description="Basic residues" evidence="6">
    <location>
        <begin position="102"/>
        <end position="111"/>
    </location>
</feature>
<feature type="compositionally biased region" description="Basic and acidic residues" evidence="6">
    <location>
        <begin position="35"/>
        <end position="45"/>
    </location>
</feature>
<evidence type="ECO:0000256" key="5">
    <source>
        <dbReference type="ARBA" id="ARBA00023278"/>
    </source>
</evidence>
<dbReference type="InterPro" id="IPR000885">
    <property type="entry name" value="Fib_collagen_C"/>
</dbReference>
<reference evidence="8 9" key="1">
    <citation type="journal article" date="2020" name="Nature">
        <title>Six reference-quality genomes reveal evolution of bat adaptations.</title>
        <authorList>
            <person name="Jebb D."/>
            <person name="Huang Z."/>
            <person name="Pippel M."/>
            <person name="Hughes G.M."/>
            <person name="Lavrichenko K."/>
            <person name="Devanna P."/>
            <person name="Winkler S."/>
            <person name="Jermiin L.S."/>
            <person name="Skirmuntt E.C."/>
            <person name="Katzourakis A."/>
            <person name="Burkitt-Gray L."/>
            <person name="Ray D.A."/>
            <person name="Sullivan K.A.M."/>
            <person name="Roscito J.G."/>
            <person name="Kirilenko B.M."/>
            <person name="Davalos L.M."/>
            <person name="Corthals A.P."/>
            <person name="Power M.L."/>
            <person name="Jones G."/>
            <person name="Ransome R.D."/>
            <person name="Dechmann D.K.N."/>
            <person name="Locatelli A.G."/>
            <person name="Puechmaille S.J."/>
            <person name="Fedrigo O."/>
            <person name="Jarvis E.D."/>
            <person name="Hiller M."/>
            <person name="Vernes S.C."/>
            <person name="Myers E.W."/>
            <person name="Teeling E.C."/>
        </authorList>
    </citation>
    <scope>NUCLEOTIDE SEQUENCE [LARGE SCALE GENOMIC DNA]</scope>
    <source>
        <strain evidence="8">MPipKuh1</strain>
        <tissue evidence="8">Flight muscle</tissue>
    </source>
</reference>
<dbReference type="EMBL" id="JACAGB010000043">
    <property type="protein sequence ID" value="KAF6287004.1"/>
    <property type="molecule type" value="Genomic_DNA"/>
</dbReference>
<gene>
    <name evidence="8" type="ORF">mPipKuh1_003102</name>
</gene>
<keyword evidence="2" id="KW-0964">Secreted</keyword>
<dbReference type="Gene3D" id="2.60.120.1000">
    <property type="match status" value="2"/>
</dbReference>
<protein>
    <submittedName>
        <fullName evidence="8">Collagen type XXVII alpha 1 chain</fullName>
    </submittedName>
</protein>
<feature type="compositionally biased region" description="Pro residues" evidence="6">
    <location>
        <begin position="400"/>
        <end position="417"/>
    </location>
</feature>
<evidence type="ECO:0000259" key="7">
    <source>
        <dbReference type="PROSITE" id="PS51461"/>
    </source>
</evidence>
<comment type="subcellular location">
    <subcellularLocation>
        <location evidence="1">Secreted</location>
        <location evidence="1">Extracellular space</location>
        <location evidence="1">Extracellular matrix</location>
    </subcellularLocation>
</comment>
<dbReference type="Proteomes" id="UP000558488">
    <property type="component" value="Unassembled WGS sequence"/>
</dbReference>
<feature type="compositionally biased region" description="Low complexity" evidence="6">
    <location>
        <begin position="366"/>
        <end position="379"/>
    </location>
</feature>
<dbReference type="PANTHER" id="PTHR24023">
    <property type="entry name" value="COLLAGEN ALPHA"/>
    <property type="match status" value="1"/>
</dbReference>
<feature type="region of interest" description="Disordered" evidence="6">
    <location>
        <begin position="174"/>
        <end position="422"/>
    </location>
</feature>
<evidence type="ECO:0000313" key="9">
    <source>
        <dbReference type="Proteomes" id="UP000558488"/>
    </source>
</evidence>
<evidence type="ECO:0000256" key="1">
    <source>
        <dbReference type="ARBA" id="ARBA00004498"/>
    </source>
</evidence>
<comment type="caution">
    <text evidence="8">The sequence shown here is derived from an EMBL/GenBank/DDBJ whole genome shotgun (WGS) entry which is preliminary data.</text>
</comment>
<proteinExistence type="predicted"/>
<evidence type="ECO:0000256" key="3">
    <source>
        <dbReference type="ARBA" id="ARBA00022530"/>
    </source>
</evidence>
<feature type="domain" description="Fibrillar collagen NC1" evidence="7">
    <location>
        <begin position="457"/>
        <end position="657"/>
    </location>
</feature>
<dbReference type="Pfam" id="PF01391">
    <property type="entry name" value="Collagen"/>
    <property type="match status" value="2"/>
</dbReference>
<feature type="region of interest" description="Disordered" evidence="6">
    <location>
        <begin position="14"/>
        <end position="121"/>
    </location>
</feature>
<organism evidence="8 9">
    <name type="scientific">Pipistrellus kuhlii</name>
    <name type="common">Kuhl's pipistrelle</name>
    <dbReference type="NCBI Taxonomy" id="59472"/>
    <lineage>
        <taxon>Eukaryota</taxon>
        <taxon>Metazoa</taxon>
        <taxon>Chordata</taxon>
        <taxon>Craniata</taxon>
        <taxon>Vertebrata</taxon>
        <taxon>Euteleostomi</taxon>
        <taxon>Mammalia</taxon>
        <taxon>Eutheria</taxon>
        <taxon>Laurasiatheria</taxon>
        <taxon>Chiroptera</taxon>
        <taxon>Yangochiroptera</taxon>
        <taxon>Vespertilionidae</taxon>
        <taxon>Pipistrellus</taxon>
    </lineage>
</organism>
<dbReference type="Pfam" id="PF01410">
    <property type="entry name" value="COLFI"/>
    <property type="match status" value="2"/>
</dbReference>
<feature type="compositionally biased region" description="Low complexity" evidence="6">
    <location>
        <begin position="207"/>
        <end position="237"/>
    </location>
</feature>
<keyword evidence="9" id="KW-1185">Reference proteome</keyword>
<accession>A0A7J7SFB9</accession>
<dbReference type="FunFam" id="2.60.120.1000:FF:000011">
    <property type="entry name" value="Collagen alpha-1(XXVII) chain"/>
    <property type="match status" value="1"/>
</dbReference>
<dbReference type="PROSITE" id="PS51461">
    <property type="entry name" value="NC1_FIB"/>
    <property type="match status" value="1"/>
</dbReference>
<evidence type="ECO:0000256" key="4">
    <source>
        <dbReference type="ARBA" id="ARBA00023119"/>
    </source>
</evidence>
<evidence type="ECO:0000313" key="8">
    <source>
        <dbReference type="EMBL" id="KAF6287004.1"/>
    </source>
</evidence>